<organism evidence="4 5">
    <name type="scientific">Ideonella paludis</name>
    <dbReference type="NCBI Taxonomy" id="1233411"/>
    <lineage>
        <taxon>Bacteria</taxon>
        <taxon>Pseudomonadati</taxon>
        <taxon>Pseudomonadota</taxon>
        <taxon>Betaproteobacteria</taxon>
        <taxon>Burkholderiales</taxon>
        <taxon>Sphaerotilaceae</taxon>
        <taxon>Ideonella</taxon>
    </lineage>
</organism>
<evidence type="ECO:0000256" key="1">
    <source>
        <dbReference type="ARBA" id="ARBA00023002"/>
    </source>
</evidence>
<evidence type="ECO:0000259" key="3">
    <source>
        <dbReference type="Pfam" id="PF01266"/>
    </source>
</evidence>
<reference evidence="4 5" key="1">
    <citation type="submission" date="2021-04" db="EMBL/GenBank/DDBJ databases">
        <title>The genome sequence of type strain Ideonella paludis KCTC 32238.</title>
        <authorList>
            <person name="Liu Y."/>
        </authorList>
    </citation>
    <scope>NUCLEOTIDE SEQUENCE [LARGE SCALE GENOMIC DNA]</scope>
    <source>
        <strain evidence="4 5">KCTC 32238</strain>
    </source>
</reference>
<dbReference type="Proteomes" id="UP000672097">
    <property type="component" value="Unassembled WGS sequence"/>
</dbReference>
<dbReference type="InterPro" id="IPR006076">
    <property type="entry name" value="FAD-dep_OxRdtase"/>
</dbReference>
<accession>A0ABS5E0Z1</accession>
<proteinExistence type="predicted"/>
<dbReference type="InterPro" id="IPR036188">
    <property type="entry name" value="FAD/NAD-bd_sf"/>
</dbReference>
<feature type="compositionally biased region" description="Polar residues" evidence="2">
    <location>
        <begin position="411"/>
        <end position="429"/>
    </location>
</feature>
<keyword evidence="5" id="KW-1185">Reference proteome</keyword>
<feature type="domain" description="FAD dependent oxidoreductase" evidence="3">
    <location>
        <begin position="2"/>
        <end position="383"/>
    </location>
</feature>
<dbReference type="SUPFAM" id="SSF51905">
    <property type="entry name" value="FAD/NAD(P)-binding domain"/>
    <property type="match status" value="1"/>
</dbReference>
<name>A0ABS5E0Z1_9BURK</name>
<keyword evidence="1" id="KW-0560">Oxidoreductase</keyword>
<evidence type="ECO:0000313" key="4">
    <source>
        <dbReference type="EMBL" id="MBQ0937052.1"/>
    </source>
</evidence>
<evidence type="ECO:0000313" key="5">
    <source>
        <dbReference type="Proteomes" id="UP000672097"/>
    </source>
</evidence>
<comment type="caution">
    <text evidence="4">The sequence shown here is derived from an EMBL/GenBank/DDBJ whole genome shotgun (WGS) entry which is preliminary data.</text>
</comment>
<sequence>MRILILGANLAGLLSAQQMRRQGHEVCVLVHGTEATHQAAPPMVFTDPGPWGAPQGALATLSALLRDQGDLRLGPDGLGHLGWLLRCLGQRCGSGARSQALRALAMARRSKLALDELQGREHGLPTPQALAMLSVHRHAGPAQQHQHRGPMWHLGTRPTLAPLSAEAATLPAHDAAWGQTACALKSEGLMLADSAAVLADLRQQLALEGVRFVYDQTVDGAVHTGQHLHSVTLRGTLNQADEIDCDWVIATSWPAAQPLLKALGLKPDLAPMTQVGLHIQLPETAGPPLCLHDQPSGVRLMRQGQRLWAQGPLWLGEPEGPLTQEVAHLSAAVTRYFGPAWSLVADQALVQTSWVAPDGLPLVSRTSTRNLLLNLGHHSATPHLAFGATLLLRTLMDTRASARRATATSTPWSPQAASLATSAQGSHHD</sequence>
<dbReference type="EMBL" id="JAGQDG010000007">
    <property type="protein sequence ID" value="MBQ0937052.1"/>
    <property type="molecule type" value="Genomic_DNA"/>
</dbReference>
<evidence type="ECO:0000256" key="2">
    <source>
        <dbReference type="SAM" id="MobiDB-lite"/>
    </source>
</evidence>
<dbReference type="Pfam" id="PF01266">
    <property type="entry name" value="DAO"/>
    <property type="match status" value="1"/>
</dbReference>
<dbReference type="RefSeq" id="WP_210810489.1">
    <property type="nucleotide sequence ID" value="NZ_JAGQDG010000007.1"/>
</dbReference>
<gene>
    <name evidence="4" type="ORF">KAK11_17120</name>
</gene>
<dbReference type="Gene3D" id="3.50.50.60">
    <property type="entry name" value="FAD/NAD(P)-binding domain"/>
    <property type="match status" value="1"/>
</dbReference>
<dbReference type="Gene3D" id="3.30.9.10">
    <property type="entry name" value="D-Amino Acid Oxidase, subunit A, domain 2"/>
    <property type="match status" value="1"/>
</dbReference>
<feature type="region of interest" description="Disordered" evidence="2">
    <location>
        <begin position="405"/>
        <end position="429"/>
    </location>
</feature>
<protein>
    <recommendedName>
        <fullName evidence="3">FAD dependent oxidoreductase domain-containing protein</fullName>
    </recommendedName>
</protein>